<dbReference type="GO" id="GO:0030182">
    <property type="term" value="P:neuron differentiation"/>
    <property type="evidence" value="ECO:0007669"/>
    <property type="project" value="TreeGrafter"/>
</dbReference>
<evidence type="ECO:0000256" key="6">
    <source>
        <dbReference type="ARBA" id="ARBA00022687"/>
    </source>
</evidence>
<keyword evidence="9" id="KW-1133">Transmembrane helix</keyword>
<evidence type="ECO:0000256" key="2">
    <source>
        <dbReference type="ARBA" id="ARBA00005683"/>
    </source>
</evidence>
<dbReference type="GO" id="GO:0060070">
    <property type="term" value="P:canonical Wnt signaling pathway"/>
    <property type="evidence" value="ECO:0007669"/>
    <property type="project" value="TreeGrafter"/>
</dbReference>
<protein>
    <recommendedName>
        <fullName evidence="8">Protein Wnt</fullName>
    </recommendedName>
</protein>
<keyword evidence="3 8" id="KW-0217">Developmental protein</keyword>
<evidence type="ECO:0000256" key="7">
    <source>
        <dbReference type="ARBA" id="ARBA00023157"/>
    </source>
</evidence>
<evidence type="ECO:0000256" key="4">
    <source>
        <dbReference type="ARBA" id="ARBA00022525"/>
    </source>
</evidence>
<accession>A0A815PGY3</accession>
<dbReference type="InterPro" id="IPR005817">
    <property type="entry name" value="Wnt"/>
</dbReference>
<name>A0A815PGY3_ADIRI</name>
<evidence type="ECO:0000256" key="3">
    <source>
        <dbReference type="ARBA" id="ARBA00022473"/>
    </source>
</evidence>
<gene>
    <name evidence="10" type="ORF">EDS130_LOCUS39384</name>
</gene>
<feature type="non-terminal residue" evidence="10">
    <location>
        <position position="1"/>
    </location>
</feature>
<comment type="subcellular location">
    <subcellularLocation>
        <location evidence="1 8">Secreted</location>
        <location evidence="1 8">Extracellular space</location>
        <location evidence="1 8">Extracellular matrix</location>
    </subcellularLocation>
</comment>
<comment type="similarity">
    <text evidence="2 8">Belongs to the Wnt family.</text>
</comment>
<reference evidence="10" key="1">
    <citation type="submission" date="2021-02" db="EMBL/GenBank/DDBJ databases">
        <authorList>
            <person name="Nowell W R."/>
        </authorList>
    </citation>
    <scope>NUCLEOTIDE SEQUENCE</scope>
</reference>
<keyword evidence="5" id="KW-0272">Extracellular matrix</keyword>
<keyword evidence="4" id="KW-0964">Secreted</keyword>
<dbReference type="Proteomes" id="UP000663852">
    <property type="component" value="Unassembled WGS sequence"/>
</dbReference>
<dbReference type="EMBL" id="CAJNOJ010000440">
    <property type="protein sequence ID" value="CAF1448866.1"/>
    <property type="molecule type" value="Genomic_DNA"/>
</dbReference>
<proteinExistence type="inferred from homology"/>
<evidence type="ECO:0000256" key="1">
    <source>
        <dbReference type="ARBA" id="ARBA00004498"/>
    </source>
</evidence>
<dbReference type="GO" id="GO:0005125">
    <property type="term" value="F:cytokine activity"/>
    <property type="evidence" value="ECO:0007669"/>
    <property type="project" value="TreeGrafter"/>
</dbReference>
<evidence type="ECO:0000256" key="8">
    <source>
        <dbReference type="RuleBase" id="RU003500"/>
    </source>
</evidence>
<dbReference type="PANTHER" id="PTHR12027">
    <property type="entry name" value="WNT RELATED"/>
    <property type="match status" value="1"/>
</dbReference>
<keyword evidence="9" id="KW-0812">Transmembrane</keyword>
<evidence type="ECO:0000313" key="10">
    <source>
        <dbReference type="EMBL" id="CAF1448866.1"/>
    </source>
</evidence>
<organism evidence="10 11">
    <name type="scientific">Adineta ricciae</name>
    <name type="common">Rotifer</name>
    <dbReference type="NCBI Taxonomy" id="249248"/>
    <lineage>
        <taxon>Eukaryota</taxon>
        <taxon>Metazoa</taxon>
        <taxon>Spiralia</taxon>
        <taxon>Gnathifera</taxon>
        <taxon>Rotifera</taxon>
        <taxon>Eurotatoria</taxon>
        <taxon>Bdelloidea</taxon>
        <taxon>Adinetida</taxon>
        <taxon>Adinetidae</taxon>
        <taxon>Adineta</taxon>
    </lineage>
</organism>
<keyword evidence="9" id="KW-0472">Membrane</keyword>
<dbReference type="AlphaFoldDB" id="A0A815PGY3"/>
<dbReference type="GO" id="GO:0005615">
    <property type="term" value="C:extracellular space"/>
    <property type="evidence" value="ECO:0007669"/>
    <property type="project" value="TreeGrafter"/>
</dbReference>
<dbReference type="OrthoDB" id="5945655at2759"/>
<comment type="function">
    <text evidence="8">Ligand for members of the frizzled family of seven transmembrane receptors.</text>
</comment>
<evidence type="ECO:0000256" key="5">
    <source>
        <dbReference type="ARBA" id="ARBA00022530"/>
    </source>
</evidence>
<keyword evidence="7" id="KW-1015">Disulfide bond</keyword>
<evidence type="ECO:0000313" key="11">
    <source>
        <dbReference type="Proteomes" id="UP000663852"/>
    </source>
</evidence>
<dbReference type="GO" id="GO:0005109">
    <property type="term" value="F:frizzled binding"/>
    <property type="evidence" value="ECO:0007669"/>
    <property type="project" value="TreeGrafter"/>
</dbReference>
<feature type="transmembrane region" description="Helical" evidence="9">
    <location>
        <begin position="12"/>
        <end position="30"/>
    </location>
</feature>
<dbReference type="GO" id="GO:0045165">
    <property type="term" value="P:cell fate commitment"/>
    <property type="evidence" value="ECO:0007669"/>
    <property type="project" value="TreeGrafter"/>
</dbReference>
<evidence type="ECO:0000256" key="9">
    <source>
        <dbReference type="SAM" id="Phobius"/>
    </source>
</evidence>
<keyword evidence="6 8" id="KW-0879">Wnt signaling pathway</keyword>
<dbReference type="Pfam" id="PF00110">
    <property type="entry name" value="wnt"/>
    <property type="match status" value="1"/>
</dbReference>
<comment type="caution">
    <text evidence="10">The sequence shown here is derived from an EMBL/GenBank/DDBJ whole genome shotgun (WGS) entry which is preliminary data.</text>
</comment>
<sequence>MYLFRQQQQQQILFTFVLLIQASSAFWWSLSLPSFQIWSSTSSDQEAFCSSLTFLTVEQRYLCQTNPKIFTIISRSLRQAIDECQYQFRNQRWNCSIFNQSDVFGKLVLR</sequence>